<keyword evidence="2" id="KW-1185">Reference proteome</keyword>
<accession>A0A1Q2YAS4</accession>
<dbReference type="AlphaFoldDB" id="A0A1Q2YAS4"/>
<evidence type="ECO:0000313" key="1">
    <source>
        <dbReference type="EMBL" id="GAV26645.1"/>
    </source>
</evidence>
<name>A0A1Q2YAS4_9ASCO</name>
<dbReference type="Proteomes" id="UP000186136">
    <property type="component" value="Unassembled WGS sequence"/>
</dbReference>
<reference evidence="1 2" key="1">
    <citation type="submission" date="2016-08" db="EMBL/GenBank/DDBJ databases">
        <title>Whole genome shotgun sequence of Pichia membranifaciens KS47-1.</title>
        <authorList>
            <person name="Konishi M."/>
            <person name="Ishida M."/>
            <person name="Arakawa T."/>
            <person name="Kato Y."/>
            <person name="Horiuchi J."/>
        </authorList>
    </citation>
    <scope>NUCLEOTIDE SEQUENCE [LARGE SCALE GENOMIC DNA]</scope>
    <source>
        <strain evidence="1 2">KS47-1</strain>
    </source>
</reference>
<sequence length="102" mass="11409">MRSSKPTTALISAGPESLVEHQVFQQHGAISFGQQRQADVFERRRPLGALGREGPVAQADGHGELNFRPGIEEVQAPLPLLKHQSRHPYILVELWDFLHQPV</sequence>
<organism evidence="1 2">
    <name type="scientific">Pichia membranifaciens</name>
    <dbReference type="NCBI Taxonomy" id="4926"/>
    <lineage>
        <taxon>Eukaryota</taxon>
        <taxon>Fungi</taxon>
        <taxon>Dikarya</taxon>
        <taxon>Ascomycota</taxon>
        <taxon>Saccharomycotina</taxon>
        <taxon>Pichiomycetes</taxon>
        <taxon>Pichiales</taxon>
        <taxon>Pichiaceae</taxon>
        <taxon>Pichia</taxon>
    </lineage>
</organism>
<protein>
    <submittedName>
        <fullName evidence="1">Uncharacterized protein</fullName>
    </submittedName>
</protein>
<proteinExistence type="predicted"/>
<comment type="caution">
    <text evidence="1">The sequence shown here is derived from an EMBL/GenBank/DDBJ whole genome shotgun (WGS) entry which is preliminary data.</text>
</comment>
<evidence type="ECO:0000313" key="2">
    <source>
        <dbReference type="Proteomes" id="UP000186136"/>
    </source>
</evidence>
<gene>
    <name evidence="1" type="ORF">PMKS-000099</name>
</gene>
<dbReference type="EMBL" id="BDGI01000001">
    <property type="protein sequence ID" value="GAV26645.1"/>
    <property type="molecule type" value="Genomic_DNA"/>
</dbReference>